<evidence type="ECO:0000313" key="8">
    <source>
        <dbReference type="EMBL" id="SSW93505.1"/>
    </source>
</evidence>
<evidence type="ECO:0000256" key="1">
    <source>
        <dbReference type="ARBA" id="ARBA00000086"/>
    </source>
</evidence>
<dbReference type="InterPro" id="IPR003265">
    <property type="entry name" value="HhH-GPD_domain"/>
</dbReference>
<protein>
    <recommendedName>
        <fullName evidence="2">DNA-3-methyladenine glycosylase II</fullName>
        <ecNumber evidence="2">3.2.2.21</ecNumber>
    </recommendedName>
</protein>
<dbReference type="Gene3D" id="1.10.340.30">
    <property type="entry name" value="Hypothetical protein, domain 2"/>
    <property type="match status" value="1"/>
</dbReference>
<feature type="compositionally biased region" description="Low complexity" evidence="5">
    <location>
        <begin position="237"/>
        <end position="250"/>
    </location>
</feature>
<dbReference type="InterPro" id="IPR011257">
    <property type="entry name" value="DNA_glycosylase"/>
</dbReference>
<evidence type="ECO:0000256" key="2">
    <source>
        <dbReference type="ARBA" id="ARBA00012000"/>
    </source>
</evidence>
<dbReference type="EMBL" id="UFQQ01000040">
    <property type="protein sequence ID" value="SSW93505.1"/>
    <property type="molecule type" value="Genomic_DNA"/>
</dbReference>
<reference evidence="7 10" key="2">
    <citation type="submission" date="2018-07" db="EMBL/GenBank/DDBJ databases">
        <title>Genomic Encyclopedia of Archaeal and Bacterial Type Strains, Phase II (KMG-II): from individual species to whole genera.</title>
        <authorList>
            <person name="Goeker M."/>
        </authorList>
    </citation>
    <scope>NUCLEOTIDE SEQUENCE [LARGE SCALE GENOMIC DNA]</scope>
    <source>
        <strain evidence="7 10">JA575</strain>
    </source>
</reference>
<evidence type="ECO:0000256" key="5">
    <source>
        <dbReference type="SAM" id="MobiDB-lite"/>
    </source>
</evidence>
<keyword evidence="4" id="KW-0234">DNA repair</keyword>
<feature type="domain" description="HhH-GPD" evidence="6">
    <location>
        <begin position="69"/>
        <end position="220"/>
    </location>
</feature>
<evidence type="ECO:0000256" key="3">
    <source>
        <dbReference type="ARBA" id="ARBA00022763"/>
    </source>
</evidence>
<dbReference type="GO" id="GO:0032131">
    <property type="term" value="F:alkylated DNA binding"/>
    <property type="evidence" value="ECO:0007669"/>
    <property type="project" value="TreeGrafter"/>
</dbReference>
<dbReference type="RefSeq" id="WP_244601381.1">
    <property type="nucleotide sequence ID" value="NZ_QRDT01000040.1"/>
</dbReference>
<organism evidence="8 9">
    <name type="scientific">Rhodopseudomonas pentothenatexigens</name>
    <dbReference type="NCBI Taxonomy" id="999699"/>
    <lineage>
        <taxon>Bacteria</taxon>
        <taxon>Pseudomonadati</taxon>
        <taxon>Pseudomonadota</taxon>
        <taxon>Alphaproteobacteria</taxon>
        <taxon>Hyphomicrobiales</taxon>
        <taxon>Nitrobacteraceae</taxon>
        <taxon>Rhodopseudomonas</taxon>
    </lineage>
</organism>
<evidence type="ECO:0000256" key="4">
    <source>
        <dbReference type="ARBA" id="ARBA00023204"/>
    </source>
</evidence>
<proteinExistence type="predicted"/>
<dbReference type="GO" id="GO:0006285">
    <property type="term" value="P:base-excision repair, AP site formation"/>
    <property type="evidence" value="ECO:0007669"/>
    <property type="project" value="TreeGrafter"/>
</dbReference>
<evidence type="ECO:0000259" key="6">
    <source>
        <dbReference type="SMART" id="SM00478"/>
    </source>
</evidence>
<dbReference type="Pfam" id="PF00730">
    <property type="entry name" value="HhH-GPD"/>
    <property type="match status" value="1"/>
</dbReference>
<dbReference type="AlphaFoldDB" id="A0A336JUN2"/>
<dbReference type="GO" id="GO:0032993">
    <property type="term" value="C:protein-DNA complex"/>
    <property type="evidence" value="ECO:0007669"/>
    <property type="project" value="TreeGrafter"/>
</dbReference>
<sequence length="263" mass="28391">MDVRVKPAHDAGKPNHLMTIHLDSQADLDDAITTLVERDPRLRPVLQVAGMPALRRREPGFAGLAAIVCGQQLSTASAAAIWGRVSAAFEPFEHGAIKRARPDRLARLGLSTAKIKTLKALAKELATERLNLDVLAEEDADAAHATLTALHGIGPWTADIYLLFCLGHGDAWPAGDLAVQEAMRIGLGLKARPTVKQMAPLAEPWRPLRGAAAHLWWAYYHAVKRREGVIGDDEAANTKAANTKATQQKPAAPPPRRPRPSSP</sequence>
<dbReference type="PANTHER" id="PTHR43003">
    <property type="entry name" value="DNA-3-METHYLADENINE GLYCOSYLASE"/>
    <property type="match status" value="1"/>
</dbReference>
<dbReference type="EC" id="3.2.2.21" evidence="2"/>
<evidence type="ECO:0000313" key="10">
    <source>
        <dbReference type="Proteomes" id="UP000256343"/>
    </source>
</evidence>
<evidence type="ECO:0000313" key="7">
    <source>
        <dbReference type="EMBL" id="RED22787.1"/>
    </source>
</evidence>
<keyword evidence="10" id="KW-1185">Reference proteome</keyword>
<dbReference type="Proteomes" id="UP000256343">
    <property type="component" value="Unassembled WGS sequence"/>
</dbReference>
<dbReference type="GO" id="GO:0008725">
    <property type="term" value="F:DNA-3-methyladenine glycosylase activity"/>
    <property type="evidence" value="ECO:0007669"/>
    <property type="project" value="TreeGrafter"/>
</dbReference>
<dbReference type="EMBL" id="QRDT01000040">
    <property type="protein sequence ID" value="RED22787.1"/>
    <property type="molecule type" value="Genomic_DNA"/>
</dbReference>
<dbReference type="GO" id="GO:0005737">
    <property type="term" value="C:cytoplasm"/>
    <property type="evidence" value="ECO:0007669"/>
    <property type="project" value="TreeGrafter"/>
</dbReference>
<accession>A0A336JUN2</accession>
<dbReference type="PANTHER" id="PTHR43003:SF13">
    <property type="entry name" value="DNA-3-METHYLADENINE GLYCOSYLASE 2"/>
    <property type="match status" value="1"/>
</dbReference>
<dbReference type="GO" id="GO:0006307">
    <property type="term" value="P:DNA alkylation repair"/>
    <property type="evidence" value="ECO:0007669"/>
    <property type="project" value="TreeGrafter"/>
</dbReference>
<feature type="region of interest" description="Disordered" evidence="5">
    <location>
        <begin position="233"/>
        <end position="263"/>
    </location>
</feature>
<reference evidence="8 9" key="1">
    <citation type="submission" date="2017-08" db="EMBL/GenBank/DDBJ databases">
        <authorList>
            <person name="de Groot N.N."/>
        </authorList>
    </citation>
    <scope>NUCLEOTIDE SEQUENCE [LARGE SCALE GENOMIC DNA]</scope>
    <source>
        <strain evidence="8 9">JA575</strain>
    </source>
</reference>
<name>A0A336JUN2_9BRAD</name>
<dbReference type="SMART" id="SM00478">
    <property type="entry name" value="ENDO3c"/>
    <property type="match status" value="1"/>
</dbReference>
<keyword evidence="3" id="KW-0227">DNA damage</keyword>
<comment type="catalytic activity">
    <reaction evidence="1">
        <text>Hydrolysis of alkylated DNA, releasing 3-methyladenine, 3-methylguanine, 7-methylguanine and 7-methyladenine.</text>
        <dbReference type="EC" id="3.2.2.21"/>
    </reaction>
</comment>
<dbReference type="SUPFAM" id="SSF48150">
    <property type="entry name" value="DNA-glycosylase"/>
    <property type="match status" value="1"/>
</dbReference>
<dbReference type="GO" id="GO:0043916">
    <property type="term" value="F:DNA-7-methylguanine glycosylase activity"/>
    <property type="evidence" value="ECO:0007669"/>
    <property type="project" value="TreeGrafter"/>
</dbReference>
<dbReference type="InterPro" id="IPR051912">
    <property type="entry name" value="Alkylbase_DNA_Glycosylase/TA"/>
</dbReference>
<dbReference type="Proteomes" id="UP000252631">
    <property type="component" value="Unassembled WGS sequence"/>
</dbReference>
<dbReference type="Gene3D" id="1.10.1670.40">
    <property type="match status" value="1"/>
</dbReference>
<evidence type="ECO:0000313" key="9">
    <source>
        <dbReference type="Proteomes" id="UP000252631"/>
    </source>
</evidence>
<dbReference type="CDD" id="cd00056">
    <property type="entry name" value="ENDO3c"/>
    <property type="match status" value="1"/>
</dbReference>
<gene>
    <name evidence="7" type="ORF">BJ125_14028</name>
    <name evidence="8" type="ORF">SAMN05892882_14028</name>
</gene>